<dbReference type="Gene3D" id="3.30.497.10">
    <property type="entry name" value="Antithrombin, subunit I, domain 2"/>
    <property type="match status" value="1"/>
</dbReference>
<dbReference type="AlphaFoldDB" id="A0AAW0Q4I7"/>
<dbReference type="PANTHER" id="PTHR11461:SF375">
    <property type="entry name" value="THYROXINE-BINDING GLOBULIN"/>
    <property type="match status" value="1"/>
</dbReference>
<evidence type="ECO:0000313" key="13">
    <source>
        <dbReference type="Proteomes" id="UP001460270"/>
    </source>
</evidence>
<reference evidence="13" key="1">
    <citation type="submission" date="2024-04" db="EMBL/GenBank/DDBJ databases">
        <title>Salinicola lusitanus LLJ914,a marine bacterium isolated from the Okinawa Trough.</title>
        <authorList>
            <person name="Li J."/>
        </authorList>
    </citation>
    <scope>NUCLEOTIDE SEQUENCE [LARGE SCALE GENOMIC DNA]</scope>
</reference>
<comment type="caution">
    <text evidence="12">The sequence shown here is derived from an EMBL/GenBank/DDBJ whole genome shotgun (WGS) entry which is preliminary data.</text>
</comment>
<evidence type="ECO:0000256" key="8">
    <source>
        <dbReference type="ARBA" id="ARBA00042967"/>
    </source>
</evidence>
<evidence type="ECO:0000256" key="2">
    <source>
        <dbReference type="ARBA" id="ARBA00009500"/>
    </source>
</evidence>
<sequence>MPPPRNVDIDLSSPGLAVNQLEKLLFTGKAIISHADEVWPRLYIGDHSAICTGLINPGSLAGDSQAKIIREVTMLRGAVLLWISCALCQALRHGGQDVATEETDQDTAQDNSVSLVKTANKEFAFRLYSALASQFLGKDVSEVVTQGTAVFVDNKFKPTPEFLDTLKQSYFTDGFTVDFTKTTDSADTINKYVSDKTSGKIDKMVDGLSEGTVMYLLSYIYFKGQWETPFDPQQTQEDMFEVNDTTKVPVQMMNMQDTFDFYRDKETNSSALHLPFNSTHCMLLLLPDSMEALEKVLCPCLIERLLKSMESSMLNLFIPKFSIKTSYALKDVLSEMGIKDIFSPGADLSGIADGVVVSSVTHKATLDVDESGATASAATGIEFVKMAILQPPVLKFKHPFMVFIIDRHSKDFLFMGKIINPTI</sequence>
<dbReference type="EMBL" id="JBBPFD010000003">
    <property type="protein sequence ID" value="KAK7933875.1"/>
    <property type="molecule type" value="Genomic_DNA"/>
</dbReference>
<gene>
    <name evidence="12" type="ORF">WMY93_004771</name>
</gene>
<evidence type="ECO:0000256" key="4">
    <source>
        <dbReference type="ARBA" id="ARBA00022729"/>
    </source>
</evidence>
<evidence type="ECO:0000256" key="6">
    <source>
        <dbReference type="ARBA" id="ARBA00037352"/>
    </source>
</evidence>
<proteinExistence type="inferred from homology"/>
<dbReference type="GO" id="GO:0005615">
    <property type="term" value="C:extracellular space"/>
    <property type="evidence" value="ECO:0007669"/>
    <property type="project" value="InterPro"/>
</dbReference>
<comment type="function">
    <text evidence="6">Major thyroid hormone transport protein in serum.</text>
</comment>
<keyword evidence="13" id="KW-1185">Reference proteome</keyword>
<keyword evidence="5" id="KW-0325">Glycoprotein</keyword>
<protein>
    <recommendedName>
        <fullName evidence="7">Thyroxine-binding globulin</fullName>
    </recommendedName>
    <alternativeName>
        <fullName evidence="9">Serpin A7</fullName>
    </alternativeName>
    <alternativeName>
        <fullName evidence="8">T4-binding globulin</fullName>
    </alternativeName>
</protein>
<feature type="domain" description="Serpin" evidence="11">
    <location>
        <begin position="125"/>
        <end position="421"/>
    </location>
</feature>
<dbReference type="Gene3D" id="2.30.39.10">
    <property type="entry name" value="Alpha-1-antitrypsin, domain 1"/>
    <property type="match status" value="1"/>
</dbReference>
<dbReference type="Pfam" id="PF00079">
    <property type="entry name" value="Serpin"/>
    <property type="match status" value="1"/>
</dbReference>
<organism evidence="12 13">
    <name type="scientific">Mugilogobius chulae</name>
    <name type="common">yellowstripe goby</name>
    <dbReference type="NCBI Taxonomy" id="88201"/>
    <lineage>
        <taxon>Eukaryota</taxon>
        <taxon>Metazoa</taxon>
        <taxon>Chordata</taxon>
        <taxon>Craniata</taxon>
        <taxon>Vertebrata</taxon>
        <taxon>Euteleostomi</taxon>
        <taxon>Actinopterygii</taxon>
        <taxon>Neopterygii</taxon>
        <taxon>Teleostei</taxon>
        <taxon>Neoteleostei</taxon>
        <taxon>Acanthomorphata</taxon>
        <taxon>Gobiaria</taxon>
        <taxon>Gobiiformes</taxon>
        <taxon>Gobioidei</taxon>
        <taxon>Gobiidae</taxon>
        <taxon>Gobionellinae</taxon>
        <taxon>Mugilogobius</taxon>
    </lineage>
</organism>
<dbReference type="InterPro" id="IPR042178">
    <property type="entry name" value="Serpin_sf_1"/>
</dbReference>
<evidence type="ECO:0000259" key="11">
    <source>
        <dbReference type="SMART" id="SM00093"/>
    </source>
</evidence>
<evidence type="ECO:0000256" key="1">
    <source>
        <dbReference type="ARBA" id="ARBA00004613"/>
    </source>
</evidence>
<comment type="subcellular location">
    <subcellularLocation>
        <location evidence="1">Secreted</location>
    </subcellularLocation>
</comment>
<evidence type="ECO:0000256" key="5">
    <source>
        <dbReference type="ARBA" id="ARBA00023180"/>
    </source>
</evidence>
<evidence type="ECO:0000256" key="9">
    <source>
        <dbReference type="ARBA" id="ARBA00043177"/>
    </source>
</evidence>
<dbReference type="GO" id="GO:0004867">
    <property type="term" value="F:serine-type endopeptidase inhibitor activity"/>
    <property type="evidence" value="ECO:0007669"/>
    <property type="project" value="InterPro"/>
</dbReference>
<keyword evidence="4" id="KW-0732">Signal</keyword>
<evidence type="ECO:0000256" key="10">
    <source>
        <dbReference type="RuleBase" id="RU000411"/>
    </source>
</evidence>
<dbReference type="Proteomes" id="UP001460270">
    <property type="component" value="Unassembled WGS sequence"/>
</dbReference>
<dbReference type="InterPro" id="IPR036186">
    <property type="entry name" value="Serpin_sf"/>
</dbReference>
<dbReference type="InterPro" id="IPR042185">
    <property type="entry name" value="Serpin_sf_2"/>
</dbReference>
<evidence type="ECO:0000256" key="7">
    <source>
        <dbReference type="ARBA" id="ARBA00039512"/>
    </source>
</evidence>
<dbReference type="SUPFAM" id="SSF56574">
    <property type="entry name" value="Serpins"/>
    <property type="match status" value="1"/>
</dbReference>
<keyword evidence="3" id="KW-0964">Secreted</keyword>
<dbReference type="PANTHER" id="PTHR11461">
    <property type="entry name" value="SERINE PROTEASE INHIBITOR, SERPIN"/>
    <property type="match status" value="1"/>
</dbReference>
<name>A0AAW0Q4I7_9GOBI</name>
<evidence type="ECO:0000313" key="12">
    <source>
        <dbReference type="EMBL" id="KAK7933875.1"/>
    </source>
</evidence>
<accession>A0AAW0Q4I7</accession>
<dbReference type="InterPro" id="IPR000215">
    <property type="entry name" value="Serpin_fam"/>
</dbReference>
<dbReference type="SMART" id="SM00093">
    <property type="entry name" value="SERPIN"/>
    <property type="match status" value="1"/>
</dbReference>
<dbReference type="InterPro" id="IPR023796">
    <property type="entry name" value="Serpin_dom"/>
</dbReference>
<evidence type="ECO:0000256" key="3">
    <source>
        <dbReference type="ARBA" id="ARBA00022525"/>
    </source>
</evidence>
<comment type="similarity">
    <text evidence="2 10">Belongs to the serpin family.</text>
</comment>